<evidence type="ECO:0000313" key="2">
    <source>
        <dbReference type="Proteomes" id="UP000572680"/>
    </source>
</evidence>
<gene>
    <name evidence="1" type="ORF">HNR61_001900</name>
</gene>
<organism evidence="1 2">
    <name type="scientific">Actinomadura namibiensis</name>
    <dbReference type="NCBI Taxonomy" id="182080"/>
    <lineage>
        <taxon>Bacteria</taxon>
        <taxon>Bacillati</taxon>
        <taxon>Actinomycetota</taxon>
        <taxon>Actinomycetes</taxon>
        <taxon>Streptosporangiales</taxon>
        <taxon>Thermomonosporaceae</taxon>
        <taxon>Actinomadura</taxon>
    </lineage>
</organism>
<dbReference type="AlphaFoldDB" id="A0A7W3LLE7"/>
<reference evidence="1 2" key="1">
    <citation type="submission" date="2020-08" db="EMBL/GenBank/DDBJ databases">
        <title>Genomic Encyclopedia of Type Strains, Phase IV (KMG-IV): sequencing the most valuable type-strain genomes for metagenomic binning, comparative biology and taxonomic classification.</title>
        <authorList>
            <person name="Goeker M."/>
        </authorList>
    </citation>
    <scope>NUCLEOTIDE SEQUENCE [LARGE SCALE GENOMIC DNA]</scope>
    <source>
        <strain evidence="1 2">DSM 44197</strain>
    </source>
</reference>
<name>A0A7W3LLE7_ACTNM</name>
<dbReference type="Proteomes" id="UP000572680">
    <property type="component" value="Unassembled WGS sequence"/>
</dbReference>
<comment type="caution">
    <text evidence="1">The sequence shown here is derived from an EMBL/GenBank/DDBJ whole genome shotgun (WGS) entry which is preliminary data.</text>
</comment>
<evidence type="ECO:0000313" key="1">
    <source>
        <dbReference type="EMBL" id="MBA8950287.1"/>
    </source>
</evidence>
<dbReference type="RefSeq" id="WP_182842732.1">
    <property type="nucleotide sequence ID" value="NZ_BAAALP010000002.1"/>
</dbReference>
<protein>
    <submittedName>
        <fullName evidence="1">Uncharacterized protein</fullName>
    </submittedName>
</protein>
<keyword evidence="2" id="KW-1185">Reference proteome</keyword>
<accession>A0A7W3LLE7</accession>
<sequence>MSTTDLEALAGELTTRGLVAELTRDGLRVSNPKVVGCCGSHPGTVITCRDSVGGRSWFHTSWGEAPAPVTRPVDAVRAVRRWLSRTPDQTPSVVLA</sequence>
<proteinExistence type="predicted"/>
<dbReference type="EMBL" id="JACJIA010000002">
    <property type="protein sequence ID" value="MBA8950287.1"/>
    <property type="molecule type" value="Genomic_DNA"/>
</dbReference>